<sequence>MGRHSTGEGTLFSPRLHHSARLATDLSVRVSPHRAHSAGFVGQVGSSFAHRPSAPHKDSWAWLSRLRQSRSASTVTSAVADLFYYSSNIGAVCGNRYLRSVRFPLSYPQQNSSKHRQRNSP</sequence>
<accession>A0A843U765</accession>
<comment type="caution">
    <text evidence="1">The sequence shown here is derived from an EMBL/GenBank/DDBJ whole genome shotgun (WGS) entry which is preliminary data.</text>
</comment>
<gene>
    <name evidence="1" type="ORF">Taro_011739</name>
</gene>
<dbReference type="AlphaFoldDB" id="A0A843U765"/>
<protein>
    <submittedName>
        <fullName evidence="1">Uncharacterized protein</fullName>
    </submittedName>
</protein>
<organism evidence="1 2">
    <name type="scientific">Colocasia esculenta</name>
    <name type="common">Wild taro</name>
    <name type="synonym">Arum esculentum</name>
    <dbReference type="NCBI Taxonomy" id="4460"/>
    <lineage>
        <taxon>Eukaryota</taxon>
        <taxon>Viridiplantae</taxon>
        <taxon>Streptophyta</taxon>
        <taxon>Embryophyta</taxon>
        <taxon>Tracheophyta</taxon>
        <taxon>Spermatophyta</taxon>
        <taxon>Magnoliopsida</taxon>
        <taxon>Liliopsida</taxon>
        <taxon>Araceae</taxon>
        <taxon>Aroideae</taxon>
        <taxon>Colocasieae</taxon>
        <taxon>Colocasia</taxon>
    </lineage>
</organism>
<reference evidence="1" key="1">
    <citation type="submission" date="2017-07" db="EMBL/GenBank/DDBJ databases">
        <title>Taro Niue Genome Assembly and Annotation.</title>
        <authorList>
            <person name="Atibalentja N."/>
            <person name="Keating K."/>
            <person name="Fields C.J."/>
        </authorList>
    </citation>
    <scope>NUCLEOTIDE SEQUENCE</scope>
    <source>
        <strain evidence="1">Niue_2</strain>
        <tissue evidence="1">Leaf</tissue>
    </source>
</reference>
<dbReference type="Proteomes" id="UP000652761">
    <property type="component" value="Unassembled WGS sequence"/>
</dbReference>
<dbReference type="EMBL" id="NMUH01000447">
    <property type="protein sequence ID" value="MQL79315.1"/>
    <property type="molecule type" value="Genomic_DNA"/>
</dbReference>
<name>A0A843U765_COLES</name>
<evidence type="ECO:0000313" key="2">
    <source>
        <dbReference type="Proteomes" id="UP000652761"/>
    </source>
</evidence>
<keyword evidence="2" id="KW-1185">Reference proteome</keyword>
<evidence type="ECO:0000313" key="1">
    <source>
        <dbReference type="EMBL" id="MQL79315.1"/>
    </source>
</evidence>
<proteinExistence type="predicted"/>